<accession>A0A7C3PD82</accession>
<dbReference type="SUPFAM" id="SSF53756">
    <property type="entry name" value="UDP-Glycosyltransferase/glycogen phosphorylase"/>
    <property type="match status" value="1"/>
</dbReference>
<dbReference type="Pfam" id="PF06722">
    <property type="entry name" value="EryCIII-like_C"/>
    <property type="match status" value="1"/>
</dbReference>
<dbReference type="InterPro" id="IPR050426">
    <property type="entry name" value="Glycosyltransferase_28"/>
</dbReference>
<sequence>MVRFLIGTIPIIGHVSPAVPIVRELIKRGHEVGWYTGQAFQTKVEATGARFFPIRSWMDYSDLDNVPSELMEQREASQGVQRLKFDLKTFFIDPAVGQVQDLSDILYEFPADILLADSMFLGMSWLAEQKQLPWAEFASSATTVNGPDTAPFGLGLQPSNTLFRCLRNRGLTWFFERTVLRELRDYTNEVRSQVGLPPSPVYFFDRISPFLYLAATVPEFEYPRRNLPPQVHFIGPLLSAPTAEFTPPAWWDELNGHQPVVHVTQGTVATNPTELLMPTIQALAHEDVLVVATTGGVPLETLNLEDLPANVRLEPFIPHAHLLPHVDVMVSNGGYNGVQMALANGVPLVVAGQTEEKPEIAARVEWARVGINLRTGTPTPAQIKTAVKTLLADSSYRTRVDQFQTEMQRYTAPAIAATLLEQLATTKQPVLR</sequence>
<dbReference type="EMBL" id="DSRU01000069">
    <property type="protein sequence ID" value="HFM97313.1"/>
    <property type="molecule type" value="Genomic_DNA"/>
</dbReference>
<dbReference type="AlphaFoldDB" id="A0A7C3PD82"/>
<dbReference type="GO" id="GO:0017000">
    <property type="term" value="P:antibiotic biosynthetic process"/>
    <property type="evidence" value="ECO:0007669"/>
    <property type="project" value="UniProtKB-ARBA"/>
</dbReference>
<reference evidence="2" key="1">
    <citation type="journal article" date="2020" name="mSystems">
        <title>Genome- and Community-Level Interaction Insights into Carbon Utilization and Element Cycling Functions of Hydrothermarchaeota in Hydrothermal Sediment.</title>
        <authorList>
            <person name="Zhou Z."/>
            <person name="Liu Y."/>
            <person name="Xu W."/>
            <person name="Pan J."/>
            <person name="Luo Z.H."/>
            <person name="Li M."/>
        </authorList>
    </citation>
    <scope>NUCLEOTIDE SEQUENCE [LARGE SCALE GENOMIC DNA]</scope>
    <source>
        <strain evidence="2">SpSt-418</strain>
    </source>
</reference>
<dbReference type="PANTHER" id="PTHR48050">
    <property type="entry name" value="STEROL 3-BETA-GLUCOSYLTRANSFERASE"/>
    <property type="match status" value="1"/>
</dbReference>
<name>A0A7C3PD82_9CYAN</name>
<keyword evidence="2" id="KW-0808">Transferase</keyword>
<comment type="caution">
    <text evidence="2">The sequence shown here is derived from an EMBL/GenBank/DDBJ whole genome shotgun (WGS) entry which is preliminary data.</text>
</comment>
<proteinExistence type="predicted"/>
<feature type="domain" description="Erythromycin biosynthesis protein CIII-like C-terminal" evidence="1">
    <location>
        <begin position="302"/>
        <end position="421"/>
    </location>
</feature>
<dbReference type="GO" id="GO:0016758">
    <property type="term" value="F:hexosyltransferase activity"/>
    <property type="evidence" value="ECO:0007669"/>
    <property type="project" value="UniProtKB-ARBA"/>
</dbReference>
<dbReference type="GO" id="GO:0008194">
    <property type="term" value="F:UDP-glycosyltransferase activity"/>
    <property type="evidence" value="ECO:0007669"/>
    <property type="project" value="InterPro"/>
</dbReference>
<evidence type="ECO:0000259" key="1">
    <source>
        <dbReference type="Pfam" id="PF06722"/>
    </source>
</evidence>
<dbReference type="CDD" id="cd03784">
    <property type="entry name" value="GT1_Gtf-like"/>
    <property type="match status" value="1"/>
</dbReference>
<gene>
    <name evidence="2" type="ORF">ENR64_06010</name>
</gene>
<protein>
    <submittedName>
        <fullName evidence="2">Glycosyl transferase, UDP-glucuronosyltransferase</fullName>
    </submittedName>
</protein>
<organism evidence="2">
    <name type="scientific">Oscillatoriales cyanobacterium SpSt-418</name>
    <dbReference type="NCBI Taxonomy" id="2282169"/>
    <lineage>
        <taxon>Bacteria</taxon>
        <taxon>Bacillati</taxon>
        <taxon>Cyanobacteriota</taxon>
        <taxon>Cyanophyceae</taxon>
        <taxon>Oscillatoriophycideae</taxon>
        <taxon>Oscillatoriales</taxon>
    </lineage>
</organism>
<dbReference type="InterPro" id="IPR010610">
    <property type="entry name" value="EryCIII-like_C"/>
</dbReference>
<dbReference type="PANTHER" id="PTHR48050:SF13">
    <property type="entry name" value="STEROL 3-BETA-GLUCOSYLTRANSFERASE UGT80A2"/>
    <property type="match status" value="1"/>
</dbReference>
<evidence type="ECO:0000313" key="2">
    <source>
        <dbReference type="EMBL" id="HFM97313.1"/>
    </source>
</evidence>
<dbReference type="FunFam" id="3.40.50.2000:FF:000072">
    <property type="entry name" value="Glycosyl transferase"/>
    <property type="match status" value="1"/>
</dbReference>
<dbReference type="InterPro" id="IPR002213">
    <property type="entry name" value="UDP_glucos_trans"/>
</dbReference>
<dbReference type="Gene3D" id="3.40.50.2000">
    <property type="entry name" value="Glycogen Phosphorylase B"/>
    <property type="match status" value="2"/>
</dbReference>